<dbReference type="EMBL" id="CAJOBD010002054">
    <property type="protein sequence ID" value="CAF3851742.1"/>
    <property type="molecule type" value="Genomic_DNA"/>
</dbReference>
<protein>
    <recommendedName>
        <fullName evidence="1">HAT C-terminal dimerisation domain-containing protein</fullName>
    </recommendedName>
</protein>
<organism evidence="2 6">
    <name type="scientific">Rotaria sordida</name>
    <dbReference type="NCBI Taxonomy" id="392033"/>
    <lineage>
        <taxon>Eukaryota</taxon>
        <taxon>Metazoa</taxon>
        <taxon>Spiralia</taxon>
        <taxon>Gnathifera</taxon>
        <taxon>Rotifera</taxon>
        <taxon>Eurotatoria</taxon>
        <taxon>Bdelloidea</taxon>
        <taxon>Philodinida</taxon>
        <taxon>Philodinidae</taxon>
        <taxon>Rotaria</taxon>
    </lineage>
</organism>
<dbReference type="GO" id="GO:0046983">
    <property type="term" value="F:protein dimerization activity"/>
    <property type="evidence" value="ECO:0007669"/>
    <property type="project" value="InterPro"/>
</dbReference>
<keyword evidence="7" id="KW-1185">Reference proteome</keyword>
<reference evidence="2" key="1">
    <citation type="submission" date="2021-02" db="EMBL/GenBank/DDBJ databases">
        <authorList>
            <person name="Nowell W R."/>
        </authorList>
    </citation>
    <scope>NUCLEOTIDE SEQUENCE</scope>
</reference>
<dbReference type="InterPro" id="IPR008906">
    <property type="entry name" value="HATC_C_dom"/>
</dbReference>
<dbReference type="EMBL" id="CAJNOT010002589">
    <property type="protein sequence ID" value="CAF1328428.1"/>
    <property type="molecule type" value="Genomic_DNA"/>
</dbReference>
<dbReference type="Proteomes" id="UP000663864">
    <property type="component" value="Unassembled WGS sequence"/>
</dbReference>
<dbReference type="EMBL" id="CAJNOL010003086">
    <property type="protein sequence ID" value="CAF1545749.1"/>
    <property type="molecule type" value="Genomic_DNA"/>
</dbReference>
<dbReference type="Proteomes" id="UP000663836">
    <property type="component" value="Unassembled WGS sequence"/>
</dbReference>
<proteinExistence type="predicted"/>
<gene>
    <name evidence="5" type="ORF">JBS370_LOCUS18284</name>
    <name evidence="4" type="ORF">JXQ802_LOCUS43267</name>
    <name evidence="2" type="ORF">PYM288_LOCUS28132</name>
    <name evidence="3" type="ORF">ZHD862_LOCUS29390</name>
</gene>
<evidence type="ECO:0000313" key="6">
    <source>
        <dbReference type="Proteomes" id="UP000663854"/>
    </source>
</evidence>
<feature type="domain" description="HAT C-terminal dimerisation" evidence="1">
    <location>
        <begin position="27"/>
        <end position="65"/>
    </location>
</feature>
<evidence type="ECO:0000313" key="4">
    <source>
        <dbReference type="EMBL" id="CAF1545749.1"/>
    </source>
</evidence>
<comment type="caution">
    <text evidence="2">The sequence shown here is derived from an EMBL/GenBank/DDBJ whole genome shotgun (WGS) entry which is preliminary data.</text>
</comment>
<dbReference type="AlphaFoldDB" id="A0A815B5B7"/>
<evidence type="ECO:0000313" key="7">
    <source>
        <dbReference type="Proteomes" id="UP000663870"/>
    </source>
</evidence>
<evidence type="ECO:0000313" key="2">
    <source>
        <dbReference type="EMBL" id="CAF1266060.1"/>
    </source>
</evidence>
<dbReference type="Proteomes" id="UP000663870">
    <property type="component" value="Unassembled WGS sequence"/>
</dbReference>
<name>A0A815B5B7_9BILA</name>
<dbReference type="Proteomes" id="UP000663854">
    <property type="component" value="Unassembled WGS sequence"/>
</dbReference>
<accession>A0A815B5B7</accession>
<evidence type="ECO:0000313" key="5">
    <source>
        <dbReference type="EMBL" id="CAF3851742.1"/>
    </source>
</evidence>
<dbReference type="Pfam" id="PF05699">
    <property type="entry name" value="Dimer_Tnp_hAT"/>
    <property type="match status" value="1"/>
</dbReference>
<sequence>MDKENNSDSPSPSMKRKEQIALPDTAIDAYVQCTEAFYPNIKILLKIFATLPVSTATTERTFSVLKVTKISY</sequence>
<dbReference type="EMBL" id="CAJNOH010002002">
    <property type="protein sequence ID" value="CAF1266060.1"/>
    <property type="molecule type" value="Genomic_DNA"/>
</dbReference>
<evidence type="ECO:0000259" key="1">
    <source>
        <dbReference type="Pfam" id="PF05699"/>
    </source>
</evidence>
<evidence type="ECO:0000313" key="3">
    <source>
        <dbReference type="EMBL" id="CAF1328428.1"/>
    </source>
</evidence>